<evidence type="ECO:0000313" key="8">
    <source>
        <dbReference type="EMBL" id="KDM89812.1"/>
    </source>
</evidence>
<feature type="transmembrane region" description="Helical" evidence="6">
    <location>
        <begin position="263"/>
        <end position="283"/>
    </location>
</feature>
<dbReference type="SUPFAM" id="SSF103481">
    <property type="entry name" value="Multidrug resistance efflux transporter EmrE"/>
    <property type="match status" value="2"/>
</dbReference>
<dbReference type="Proteomes" id="UP000027192">
    <property type="component" value="Unassembled WGS sequence"/>
</dbReference>
<dbReference type="Pfam" id="PF00892">
    <property type="entry name" value="EamA"/>
    <property type="match status" value="2"/>
</dbReference>
<feature type="transmembrane region" description="Helical" evidence="6">
    <location>
        <begin position="141"/>
        <end position="159"/>
    </location>
</feature>
<evidence type="ECO:0000256" key="1">
    <source>
        <dbReference type="ARBA" id="ARBA00004141"/>
    </source>
</evidence>
<accession>A0A066RQ57</accession>
<dbReference type="EMBL" id="JMIB01000043">
    <property type="protein sequence ID" value="KDM89812.1"/>
    <property type="molecule type" value="Genomic_DNA"/>
</dbReference>
<keyword evidence="3 6" id="KW-0812">Transmembrane</keyword>
<evidence type="ECO:0000256" key="2">
    <source>
        <dbReference type="ARBA" id="ARBA00007362"/>
    </source>
</evidence>
<feature type="transmembrane region" description="Helical" evidence="6">
    <location>
        <begin position="118"/>
        <end position="135"/>
    </location>
</feature>
<feature type="transmembrane region" description="Helical" evidence="6">
    <location>
        <begin position="230"/>
        <end position="251"/>
    </location>
</feature>
<keyword evidence="9" id="KW-1185">Reference proteome</keyword>
<proteinExistence type="inferred from homology"/>
<keyword evidence="4 6" id="KW-1133">Transmembrane helix</keyword>
<gene>
    <name evidence="8" type="ORF">EA58_20380</name>
</gene>
<comment type="caution">
    <text evidence="8">The sequence shown here is derived from an EMBL/GenBank/DDBJ whole genome shotgun (WGS) entry which is preliminary data.</text>
</comment>
<evidence type="ECO:0000256" key="3">
    <source>
        <dbReference type="ARBA" id="ARBA00022692"/>
    </source>
</evidence>
<evidence type="ECO:0000259" key="7">
    <source>
        <dbReference type="Pfam" id="PF00892"/>
    </source>
</evidence>
<evidence type="ECO:0000256" key="6">
    <source>
        <dbReference type="SAM" id="Phobius"/>
    </source>
</evidence>
<protein>
    <recommendedName>
        <fullName evidence="7">EamA domain-containing protein</fullName>
    </recommendedName>
</protein>
<reference evidence="8 9" key="1">
    <citation type="submission" date="2014-04" db="EMBL/GenBank/DDBJ databases">
        <title>Draft genome sequence of Photobacterium halotolerans S2753: a solonamide, ngercheumicin and holomycin producer.</title>
        <authorList>
            <person name="Machado H.R."/>
            <person name="Gram L."/>
        </authorList>
    </citation>
    <scope>NUCLEOTIDE SEQUENCE [LARGE SCALE GENOMIC DNA]</scope>
    <source>
        <strain evidence="8 9">S2753</strain>
    </source>
</reference>
<dbReference type="PANTHER" id="PTHR32322:SF2">
    <property type="entry name" value="EAMA DOMAIN-CONTAINING PROTEIN"/>
    <property type="match status" value="1"/>
</dbReference>
<name>A0A066RQ57_9GAMM</name>
<dbReference type="Gene3D" id="1.10.3730.20">
    <property type="match status" value="1"/>
</dbReference>
<dbReference type="InterPro" id="IPR000620">
    <property type="entry name" value="EamA_dom"/>
</dbReference>
<comment type="similarity">
    <text evidence="2">Belongs to the EamA transporter family.</text>
</comment>
<feature type="transmembrane region" description="Helical" evidence="6">
    <location>
        <begin position="171"/>
        <end position="192"/>
    </location>
</feature>
<feature type="transmembrane region" description="Helical" evidence="6">
    <location>
        <begin position="87"/>
        <end position="106"/>
    </location>
</feature>
<organism evidence="8 9">
    <name type="scientific">Photobacterium galatheae</name>
    <dbReference type="NCBI Taxonomy" id="1654360"/>
    <lineage>
        <taxon>Bacteria</taxon>
        <taxon>Pseudomonadati</taxon>
        <taxon>Pseudomonadota</taxon>
        <taxon>Gammaproteobacteria</taxon>
        <taxon>Vibrionales</taxon>
        <taxon>Vibrionaceae</taxon>
        <taxon>Photobacterium</taxon>
    </lineage>
</organism>
<comment type="subcellular location">
    <subcellularLocation>
        <location evidence="1">Membrane</location>
        <topology evidence="1">Multi-pass membrane protein</topology>
    </subcellularLocation>
</comment>
<feature type="transmembrane region" description="Helical" evidence="6">
    <location>
        <begin position="29"/>
        <end position="46"/>
    </location>
</feature>
<feature type="transmembrane region" description="Helical" evidence="6">
    <location>
        <begin position="204"/>
        <end position="223"/>
    </location>
</feature>
<feature type="domain" description="EamA" evidence="7">
    <location>
        <begin position="2"/>
        <end position="128"/>
    </location>
</feature>
<sequence>MIITLLIWSGFFLSLRASSHSNLTTADIALIRFVPAALLFSWLCRHKFKRILQTPKRYLLLICWGAGLPYFLIAGQGLQYVPVADGASLIPGILPLFVSGIAVFCYRETISPARKAGLILIAIGVVGFVAKSFAAGQPGMLLGYSILLFASFSWAWFTIAMRLSGLSAMEGAAVIAISGCLLLTMGALSGQMSFNLLSSDHHEVFYHFLVQGVGVGIVSSLCYTMAISRLGAEVSAALGSFTPVLAALMAIPLFSEPLSEQTMLAMALIVMGALAASEVLPVSHSNLLKKLRRQRAG</sequence>
<dbReference type="GO" id="GO:0016020">
    <property type="term" value="C:membrane"/>
    <property type="evidence" value="ECO:0007669"/>
    <property type="project" value="UniProtKB-SubCell"/>
</dbReference>
<dbReference type="PANTHER" id="PTHR32322">
    <property type="entry name" value="INNER MEMBRANE TRANSPORTER"/>
    <property type="match status" value="1"/>
</dbReference>
<feature type="transmembrane region" description="Helical" evidence="6">
    <location>
        <begin position="58"/>
        <end position="81"/>
    </location>
</feature>
<dbReference type="AlphaFoldDB" id="A0A066RQ57"/>
<dbReference type="InterPro" id="IPR037185">
    <property type="entry name" value="EmrE-like"/>
</dbReference>
<evidence type="ECO:0000256" key="4">
    <source>
        <dbReference type="ARBA" id="ARBA00022989"/>
    </source>
</evidence>
<evidence type="ECO:0000313" key="9">
    <source>
        <dbReference type="Proteomes" id="UP000027192"/>
    </source>
</evidence>
<dbReference type="InterPro" id="IPR050638">
    <property type="entry name" value="AA-Vitamin_Transporters"/>
</dbReference>
<keyword evidence="5 6" id="KW-0472">Membrane</keyword>
<dbReference type="STRING" id="1654360.EA58_20380"/>
<evidence type="ECO:0000256" key="5">
    <source>
        <dbReference type="ARBA" id="ARBA00023136"/>
    </source>
</evidence>
<feature type="domain" description="EamA" evidence="7">
    <location>
        <begin position="142"/>
        <end position="274"/>
    </location>
</feature>